<accession>A0A2G9H1X7</accession>
<name>A0A2G9H1X7_9LAMI</name>
<protein>
    <recommendedName>
        <fullName evidence="1">Ty3 transposon capsid-like protein domain-containing protein</fullName>
    </recommendedName>
</protein>
<dbReference type="Proteomes" id="UP000231279">
    <property type="component" value="Unassembled WGS sequence"/>
</dbReference>
<organism evidence="2 3">
    <name type="scientific">Handroanthus impetiginosus</name>
    <dbReference type="NCBI Taxonomy" id="429701"/>
    <lineage>
        <taxon>Eukaryota</taxon>
        <taxon>Viridiplantae</taxon>
        <taxon>Streptophyta</taxon>
        <taxon>Embryophyta</taxon>
        <taxon>Tracheophyta</taxon>
        <taxon>Spermatophyta</taxon>
        <taxon>Magnoliopsida</taxon>
        <taxon>eudicotyledons</taxon>
        <taxon>Gunneridae</taxon>
        <taxon>Pentapetalae</taxon>
        <taxon>asterids</taxon>
        <taxon>lamiids</taxon>
        <taxon>Lamiales</taxon>
        <taxon>Bignoniaceae</taxon>
        <taxon>Crescentiina</taxon>
        <taxon>Tabebuia alliance</taxon>
        <taxon>Handroanthus</taxon>
    </lineage>
</organism>
<dbReference type="EMBL" id="NKXS01002924">
    <property type="protein sequence ID" value="PIN11528.1"/>
    <property type="molecule type" value="Genomic_DNA"/>
</dbReference>
<comment type="caution">
    <text evidence="2">The sequence shown here is derived from an EMBL/GenBank/DDBJ whole genome shotgun (WGS) entry which is preliminary data.</text>
</comment>
<dbReference type="InterPro" id="IPR045358">
    <property type="entry name" value="Ty3_capsid"/>
</dbReference>
<dbReference type="Pfam" id="PF19259">
    <property type="entry name" value="Ty3_capsid"/>
    <property type="match status" value="1"/>
</dbReference>
<evidence type="ECO:0000313" key="3">
    <source>
        <dbReference type="Proteomes" id="UP000231279"/>
    </source>
</evidence>
<proteinExistence type="predicted"/>
<evidence type="ECO:0000259" key="1">
    <source>
        <dbReference type="Pfam" id="PF19259"/>
    </source>
</evidence>
<dbReference type="AlphaFoldDB" id="A0A2G9H1X7"/>
<reference evidence="3" key="1">
    <citation type="journal article" date="2018" name="Gigascience">
        <title>Genome assembly of the Pink Ipe (Handroanthus impetiginosus, Bignoniaceae), a highly valued, ecologically keystone Neotropical timber forest tree.</title>
        <authorList>
            <person name="Silva-Junior O.B."/>
            <person name="Grattapaglia D."/>
            <person name="Novaes E."/>
            <person name="Collevatti R.G."/>
        </authorList>
    </citation>
    <scope>NUCLEOTIDE SEQUENCE [LARGE SCALE GENOMIC DNA]</scope>
    <source>
        <strain evidence="3">cv. UFG-1</strain>
    </source>
</reference>
<sequence>MEIGSSQSKKDMAQSSDYKNSDWMKTLNKVAEQRDLITKKIKEHEEVLYFMMQKLKKLGENLPQKVELDTKQFEEHGEKVTDSSHSKMRIPVLDFPRFNGENPKMWIVKCHGIFMVNPMEDWEKIQMAKCHMDGEARQWYLSSVLEKGSIKWTTFINLLMERFDASANFEGYIDNLHQEGPLDEYIRQFEELKVLLIFTHSEEYFINKFIKGLQAEIRHMVDMLAPSTLAQAIRIARKQEKLLNAMMRAQLGQNQLSNIFRKWIREVRFLKPNQFEIFDPKKYFIVMIYSIICRIG</sequence>
<keyword evidence="3" id="KW-1185">Reference proteome</keyword>
<gene>
    <name evidence="2" type="ORF">CDL12_15874</name>
</gene>
<dbReference type="OrthoDB" id="1751726at2759"/>
<evidence type="ECO:0000313" key="2">
    <source>
        <dbReference type="EMBL" id="PIN11528.1"/>
    </source>
</evidence>
<feature type="domain" description="Ty3 transposon capsid-like protein" evidence="1">
    <location>
        <begin position="119"/>
        <end position="243"/>
    </location>
</feature>